<evidence type="ECO:0000259" key="5">
    <source>
        <dbReference type="PROSITE" id="PS50106"/>
    </source>
</evidence>
<evidence type="ECO:0000256" key="2">
    <source>
        <dbReference type="ARBA" id="ARBA00022670"/>
    </source>
</evidence>
<evidence type="ECO:0000313" key="7">
    <source>
        <dbReference type="Proteomes" id="UP001485043"/>
    </source>
</evidence>
<dbReference type="Pfam" id="PF03572">
    <property type="entry name" value="Peptidase_S41"/>
    <property type="match status" value="1"/>
</dbReference>
<keyword evidence="3" id="KW-0378">Hydrolase</keyword>
<dbReference type="SUPFAM" id="SSF52096">
    <property type="entry name" value="ClpP/crotonase"/>
    <property type="match status" value="1"/>
</dbReference>
<comment type="similarity">
    <text evidence="1">Belongs to the peptidase S41A family.</text>
</comment>
<dbReference type="Proteomes" id="UP001485043">
    <property type="component" value="Unassembled WGS sequence"/>
</dbReference>
<dbReference type="InterPro" id="IPR001478">
    <property type="entry name" value="PDZ"/>
</dbReference>
<dbReference type="GO" id="GO:0008236">
    <property type="term" value="F:serine-type peptidase activity"/>
    <property type="evidence" value="ECO:0007669"/>
    <property type="project" value="UniProtKB-KW"/>
</dbReference>
<dbReference type="InterPro" id="IPR029045">
    <property type="entry name" value="ClpP/crotonase-like_dom_sf"/>
</dbReference>
<dbReference type="EMBL" id="JALJOV010000017">
    <property type="protein sequence ID" value="KAK9868649.1"/>
    <property type="molecule type" value="Genomic_DNA"/>
</dbReference>
<name>A0AAW1TLF8_9CHLO</name>
<accession>A0AAW1TLF8</accession>
<dbReference type="SUPFAM" id="SSF50156">
    <property type="entry name" value="PDZ domain-like"/>
    <property type="match status" value="1"/>
</dbReference>
<organism evidence="6 7">
    <name type="scientific">Apatococcus fuscideae</name>
    <dbReference type="NCBI Taxonomy" id="2026836"/>
    <lineage>
        <taxon>Eukaryota</taxon>
        <taxon>Viridiplantae</taxon>
        <taxon>Chlorophyta</taxon>
        <taxon>core chlorophytes</taxon>
        <taxon>Trebouxiophyceae</taxon>
        <taxon>Chlorellales</taxon>
        <taxon>Chlorellaceae</taxon>
        <taxon>Apatococcus</taxon>
    </lineage>
</organism>
<dbReference type="PROSITE" id="PS50106">
    <property type="entry name" value="PDZ"/>
    <property type="match status" value="1"/>
</dbReference>
<dbReference type="CDD" id="cd07560">
    <property type="entry name" value="Peptidase_S41_CPP"/>
    <property type="match status" value="1"/>
</dbReference>
<gene>
    <name evidence="6" type="ORF">WJX84_000272</name>
</gene>
<dbReference type="AlphaFoldDB" id="A0AAW1TLF8"/>
<dbReference type="InterPro" id="IPR036034">
    <property type="entry name" value="PDZ_sf"/>
</dbReference>
<keyword evidence="7" id="KW-1185">Reference proteome</keyword>
<comment type="caution">
    <text evidence="6">The sequence shown here is derived from an EMBL/GenBank/DDBJ whole genome shotgun (WGS) entry which is preliminary data.</text>
</comment>
<dbReference type="SMART" id="SM00245">
    <property type="entry name" value="TSPc"/>
    <property type="match status" value="1"/>
</dbReference>
<evidence type="ECO:0000313" key="6">
    <source>
        <dbReference type="EMBL" id="KAK9868649.1"/>
    </source>
</evidence>
<keyword evidence="2" id="KW-0645">Protease</keyword>
<feature type="domain" description="PDZ" evidence="5">
    <location>
        <begin position="272"/>
        <end position="366"/>
    </location>
</feature>
<dbReference type="PANTHER" id="PTHR32060">
    <property type="entry name" value="TAIL-SPECIFIC PROTEASE"/>
    <property type="match status" value="1"/>
</dbReference>
<protein>
    <recommendedName>
        <fullName evidence="5">PDZ domain-containing protein</fullName>
    </recommendedName>
</protein>
<evidence type="ECO:0000256" key="4">
    <source>
        <dbReference type="ARBA" id="ARBA00022825"/>
    </source>
</evidence>
<dbReference type="InterPro" id="IPR004447">
    <property type="entry name" value="Peptidase_S41A"/>
</dbReference>
<dbReference type="InterPro" id="IPR005151">
    <property type="entry name" value="Tail-specific_protease"/>
</dbReference>
<sequence length="586" mass="61723">MQSGSHPHGTSAGVSLHRLHDLKAGYAAPLVSRFTRWGLTGRHRTSSSKLTDVALPFHALSRRQDEASSQHDPSLELSAGLTIAPSHRHTPDTQFGLQSIVRAAAATSLAVSFLISPPSVQAVASETVSPQHRHLTRDLLYTAGSETSDAVLRALRNVESQLSHAAGALSDRFQIGTSDLGDAQAGQSQAAVDVVQEVWELVEEYHVNPHGERFDHARWQSLRMEALGERLSTPNAAQAAIRRMLARGVADPYTRFITPQQLDDMRKYDVTAVGLNLGTAEELKAKTGLSRSDATAESPQGGVWVIGTMRGSACVAAGVQQGDEILEVDSQPVQSSTPFQASLQVQGGDTLSQPPPPVKLKVRRLEGAVADLSIPRPAAPPYSSPVSSYLDDQGRRKVGHLKLTSFTGRAQQDLAAAISNLASQGAQEYVLDLRNNGGGIVNGGVEVAQLFLEDGSTVVITQGARAKPAALVAHGKRLTGAPLTLLVNKGSASASEIVAGALSDNCRAVLVGPGTHGKASVQSVYELSDGSGLVLTVARYLTPSGHNIDREGLHPDFANMPTPDAAASRLAACRVPTKPGMQGPGV</sequence>
<proteinExistence type="inferred from homology"/>
<dbReference type="Gene3D" id="3.30.750.44">
    <property type="match status" value="1"/>
</dbReference>
<keyword evidence="4" id="KW-0720">Serine protease</keyword>
<reference evidence="6 7" key="1">
    <citation type="journal article" date="2024" name="Nat. Commun.">
        <title>Phylogenomics reveals the evolutionary origins of lichenization in chlorophyte algae.</title>
        <authorList>
            <person name="Puginier C."/>
            <person name="Libourel C."/>
            <person name="Otte J."/>
            <person name="Skaloud P."/>
            <person name="Haon M."/>
            <person name="Grisel S."/>
            <person name="Petersen M."/>
            <person name="Berrin J.G."/>
            <person name="Delaux P.M."/>
            <person name="Dal Grande F."/>
            <person name="Keller J."/>
        </authorList>
    </citation>
    <scope>NUCLEOTIDE SEQUENCE [LARGE SCALE GENOMIC DNA]</scope>
    <source>
        <strain evidence="6 7">SAG 2523</strain>
    </source>
</reference>
<dbReference type="GO" id="GO:0006508">
    <property type="term" value="P:proteolysis"/>
    <property type="evidence" value="ECO:0007669"/>
    <property type="project" value="UniProtKB-KW"/>
</dbReference>
<dbReference type="PANTHER" id="PTHR32060:SF22">
    <property type="entry name" value="CARBOXYL-TERMINAL-PROCESSING PEPTIDASE 3, CHLOROPLASTIC"/>
    <property type="match status" value="1"/>
</dbReference>
<dbReference type="Gene3D" id="2.30.42.10">
    <property type="match status" value="1"/>
</dbReference>
<dbReference type="GO" id="GO:0004175">
    <property type="term" value="F:endopeptidase activity"/>
    <property type="evidence" value="ECO:0007669"/>
    <property type="project" value="TreeGrafter"/>
</dbReference>
<evidence type="ECO:0000256" key="1">
    <source>
        <dbReference type="ARBA" id="ARBA00009179"/>
    </source>
</evidence>
<dbReference type="Gene3D" id="3.90.226.10">
    <property type="entry name" value="2-enoyl-CoA Hydratase, Chain A, domain 1"/>
    <property type="match status" value="1"/>
</dbReference>
<evidence type="ECO:0000256" key="3">
    <source>
        <dbReference type="ARBA" id="ARBA00022801"/>
    </source>
</evidence>